<proteinExistence type="predicted"/>
<dbReference type="Gene3D" id="3.40.50.1980">
    <property type="entry name" value="Nitrogenase molybdenum iron protein domain"/>
    <property type="match status" value="2"/>
</dbReference>
<dbReference type="SUPFAM" id="SSF53807">
    <property type="entry name" value="Helical backbone' metal receptor"/>
    <property type="match status" value="1"/>
</dbReference>
<feature type="domain" description="Fe/B12 periplasmic-binding" evidence="2">
    <location>
        <begin position="81"/>
        <end position="383"/>
    </location>
</feature>
<dbReference type="PROSITE" id="PS50983">
    <property type="entry name" value="FE_B12_PBP"/>
    <property type="match status" value="1"/>
</dbReference>
<dbReference type="EMBL" id="CP159578">
    <property type="protein sequence ID" value="XCJ79474.1"/>
    <property type="molecule type" value="Genomic_DNA"/>
</dbReference>
<sequence>MLACHGRSASSLRRWRRSLHRLILCASLLASLLLLASVANAADHDDTDTRTRADAPAATRYPLQVTDLAGRVVTLDHAPRRIFLDDPRHLLALAALLPDPVARLSGWHGSLADFDPEAQARFTHAFPALAQLPVLAGGDPLPSAEALLTLAPDLILVNRARYGAIRGTRLLAQLDALGIPVLFIDFQQHPLTDTRPSLTLLGRALDVQPRAAALNRRLAELEAAVADCVDAAAHDTTRDTSPSVLIDIAPGLKVGCCRSNFDSGLADLVARAGGDNIAADMTPGSENVLNPEAILARDPAVIIATAAQWPAGGSVRAGFGVTPAQTQRDLADVVNRRPGWATLSAVNQGGLHALWHGYHQSPFSALALTAIARWLHPQACAALDPAGAQQALFRDFLPIAADGTFRATYGEAPPER</sequence>
<dbReference type="RefSeq" id="WP_353980407.1">
    <property type="nucleotide sequence ID" value="NZ_CP159578.1"/>
</dbReference>
<reference evidence="3" key="1">
    <citation type="submission" date="2024-06" db="EMBL/GenBank/DDBJ databases">
        <title>Complete genome of Salinicola endophyticus HNIBRBA4755.</title>
        <authorList>
            <person name="Shin S.Y."/>
            <person name="Kang H."/>
            <person name="Song J."/>
        </authorList>
    </citation>
    <scope>NUCLEOTIDE SEQUENCE</scope>
    <source>
        <strain evidence="3">HNIBRBA4755</strain>
    </source>
</reference>
<feature type="chain" id="PRO_5044491289" evidence="1">
    <location>
        <begin position="42"/>
        <end position="416"/>
    </location>
</feature>
<evidence type="ECO:0000256" key="1">
    <source>
        <dbReference type="SAM" id="SignalP"/>
    </source>
</evidence>
<dbReference type="Pfam" id="PF01497">
    <property type="entry name" value="Peripla_BP_2"/>
    <property type="match status" value="1"/>
</dbReference>
<name>A0AB74UDI2_9GAMM</name>
<dbReference type="PANTHER" id="PTHR30535:SF34">
    <property type="entry name" value="MOLYBDATE-BINDING PROTEIN MOLA"/>
    <property type="match status" value="1"/>
</dbReference>
<dbReference type="AlphaFoldDB" id="A0AB74UDI2"/>
<dbReference type="InterPro" id="IPR002491">
    <property type="entry name" value="ABC_transptr_periplasmic_BD"/>
</dbReference>
<accession>A0AB74UDI2</accession>
<evidence type="ECO:0000313" key="3">
    <source>
        <dbReference type="EMBL" id="XCJ79474.1"/>
    </source>
</evidence>
<evidence type="ECO:0000259" key="2">
    <source>
        <dbReference type="PROSITE" id="PS50983"/>
    </source>
</evidence>
<dbReference type="InterPro" id="IPR050902">
    <property type="entry name" value="ABC_Transporter_SBP"/>
</dbReference>
<gene>
    <name evidence="3" type="ORF">ABV408_18835</name>
</gene>
<organism evidence="3">
    <name type="scientific">Salinicola endophyticus</name>
    <dbReference type="NCBI Taxonomy" id="1949083"/>
    <lineage>
        <taxon>Bacteria</taxon>
        <taxon>Pseudomonadati</taxon>
        <taxon>Pseudomonadota</taxon>
        <taxon>Gammaproteobacteria</taxon>
        <taxon>Oceanospirillales</taxon>
        <taxon>Halomonadaceae</taxon>
        <taxon>Salinicola</taxon>
    </lineage>
</organism>
<dbReference type="PANTHER" id="PTHR30535">
    <property type="entry name" value="VITAMIN B12-BINDING PROTEIN"/>
    <property type="match status" value="1"/>
</dbReference>
<protein>
    <submittedName>
        <fullName evidence="3">ABC transporter substrate-binding protein</fullName>
    </submittedName>
</protein>
<feature type="signal peptide" evidence="1">
    <location>
        <begin position="1"/>
        <end position="41"/>
    </location>
</feature>
<keyword evidence="1" id="KW-0732">Signal</keyword>